<dbReference type="InterPro" id="IPR002347">
    <property type="entry name" value="SDR_fam"/>
</dbReference>
<dbReference type="PROSITE" id="PS00061">
    <property type="entry name" value="ADH_SHORT"/>
    <property type="match status" value="1"/>
</dbReference>
<dbReference type="InterPro" id="IPR020904">
    <property type="entry name" value="Sc_DH/Rdtase_CS"/>
</dbReference>
<dbReference type="PRINTS" id="PR00081">
    <property type="entry name" value="GDHRDH"/>
</dbReference>
<dbReference type="InterPro" id="IPR036291">
    <property type="entry name" value="NAD(P)-bd_dom_sf"/>
</dbReference>
<dbReference type="Proteomes" id="UP000309747">
    <property type="component" value="Unassembled WGS sequence"/>
</dbReference>
<evidence type="ECO:0000313" key="4">
    <source>
        <dbReference type="Proteomes" id="UP000309747"/>
    </source>
</evidence>
<accession>A0A4U0R6L2</accession>
<proteinExistence type="inferred from homology"/>
<keyword evidence="4" id="KW-1185">Reference proteome</keyword>
<comment type="similarity">
    <text evidence="1">Belongs to the short-chain dehydrogenases/reductases (SDR) family.</text>
</comment>
<reference evidence="3 4" key="1">
    <citation type="submission" date="2019-04" db="EMBL/GenBank/DDBJ databases">
        <authorList>
            <person name="Li J."/>
        </authorList>
    </citation>
    <scope>NUCLEOTIDE SEQUENCE [LARGE SCALE GENOMIC DNA]</scope>
    <source>
        <strain evidence="3 4">KCTC 42687</strain>
    </source>
</reference>
<dbReference type="Pfam" id="PF13561">
    <property type="entry name" value="adh_short_C2"/>
    <property type="match status" value="1"/>
</dbReference>
<dbReference type="Gene3D" id="3.40.50.720">
    <property type="entry name" value="NAD(P)-binding Rossmann-like Domain"/>
    <property type="match status" value="1"/>
</dbReference>
<dbReference type="OrthoDB" id="9789398at2"/>
<dbReference type="FunFam" id="3.40.50.720:FF:000084">
    <property type="entry name" value="Short-chain dehydrogenase reductase"/>
    <property type="match status" value="1"/>
</dbReference>
<protein>
    <submittedName>
        <fullName evidence="3">SDR family oxidoreductase</fullName>
    </submittedName>
</protein>
<dbReference type="GO" id="GO:0016491">
    <property type="term" value="F:oxidoreductase activity"/>
    <property type="evidence" value="ECO:0007669"/>
    <property type="project" value="UniProtKB-KW"/>
</dbReference>
<evidence type="ECO:0000313" key="3">
    <source>
        <dbReference type="EMBL" id="TJZ90651.1"/>
    </source>
</evidence>
<name>A0A4U0R6L2_9RHOB</name>
<gene>
    <name evidence="3" type="ORF">FA743_14460</name>
</gene>
<dbReference type="SUPFAM" id="SSF51735">
    <property type="entry name" value="NAD(P)-binding Rossmann-fold domains"/>
    <property type="match status" value="1"/>
</dbReference>
<comment type="caution">
    <text evidence="3">The sequence shown here is derived from an EMBL/GenBank/DDBJ whole genome shotgun (WGS) entry which is preliminary data.</text>
</comment>
<dbReference type="PANTHER" id="PTHR43639:SF1">
    <property type="entry name" value="SHORT-CHAIN DEHYDROGENASE_REDUCTASE FAMILY PROTEIN"/>
    <property type="match status" value="1"/>
</dbReference>
<keyword evidence="2" id="KW-0560">Oxidoreductase</keyword>
<evidence type="ECO:0000256" key="2">
    <source>
        <dbReference type="ARBA" id="ARBA00023002"/>
    </source>
</evidence>
<dbReference type="PRINTS" id="PR00080">
    <property type="entry name" value="SDRFAMILY"/>
</dbReference>
<dbReference type="RefSeq" id="WP_136886864.1">
    <property type="nucleotide sequence ID" value="NZ_SUNI01000015.1"/>
</dbReference>
<sequence length="268" mass="27881">MTEQSQDFHGKTAIVTGGARGLGAQIVGGLALGGARVFVADVLDADGTALCKALTAGGCQVYYHHLDVSNERSWRGLVESVADQVEQLDILVNNAGIIIRKTLDATTLDEWNRAFAVNVAGVFLGMRDCRALLERSASGSIVNISSTAGLIAHSDPSYTASKWAVRGLTKSAALDMAPRGIRVNSVHPATIATPLTAAAPAGHLEANRHAIPLGREATAAEIAQIVLFLASERASFVTGAEIAADGGLVTGGVAHMREAFQRAFVADI</sequence>
<dbReference type="EMBL" id="SUNI01000015">
    <property type="protein sequence ID" value="TJZ90651.1"/>
    <property type="molecule type" value="Genomic_DNA"/>
</dbReference>
<organism evidence="3 4">
    <name type="scientific">Paracoccus gahaiensis</name>
    <dbReference type="NCBI Taxonomy" id="1706839"/>
    <lineage>
        <taxon>Bacteria</taxon>
        <taxon>Pseudomonadati</taxon>
        <taxon>Pseudomonadota</taxon>
        <taxon>Alphaproteobacteria</taxon>
        <taxon>Rhodobacterales</taxon>
        <taxon>Paracoccaceae</taxon>
        <taxon>Paracoccus</taxon>
    </lineage>
</organism>
<evidence type="ECO:0000256" key="1">
    <source>
        <dbReference type="ARBA" id="ARBA00006484"/>
    </source>
</evidence>
<dbReference type="AlphaFoldDB" id="A0A4U0R6L2"/>
<dbReference type="PANTHER" id="PTHR43639">
    <property type="entry name" value="OXIDOREDUCTASE, SHORT-CHAIN DEHYDROGENASE/REDUCTASE FAMILY (AFU_ORTHOLOGUE AFUA_5G02870)"/>
    <property type="match status" value="1"/>
</dbReference>